<evidence type="ECO:0000259" key="1">
    <source>
        <dbReference type="Pfam" id="PF04016"/>
    </source>
</evidence>
<evidence type="ECO:0000313" key="4">
    <source>
        <dbReference type="Proteomes" id="UP001055091"/>
    </source>
</evidence>
<sequence length="253" mass="27978">MMWELYERLIEPIPDDVPVDEILVGTSCTMVRAGGAAGAAANQRLESRPRILGEGEWEQELTWRQAASLINSWNFLEAGIGAAAINAYYNRKDVLMNGIAAYEGVKILESCDTFAAPGDGFAGKKVATIGHFHYAERYLKTAGELFVLEREPREGDYPDTACEYILPDMDYIYITGFTLVNKTLPRLLELGKNARVVLVGPSVPMAPVLFEFGVRELAGTLITDTEKTERLVRFGSHRAVVRSGIPVRAGYEE</sequence>
<dbReference type="RefSeq" id="WP_022033237.1">
    <property type="nucleotide sequence ID" value="NZ_BQNJ01000002.1"/>
</dbReference>
<dbReference type="InterPro" id="IPR007161">
    <property type="entry name" value="DUF364"/>
</dbReference>
<dbReference type="AlphaFoldDB" id="A0AA37JQK8"/>
<accession>A0AA37JQK8</accession>
<reference evidence="3" key="1">
    <citation type="submission" date="2022-01" db="EMBL/GenBank/DDBJ databases">
        <title>Novel bile acid biosynthetic pathways are enriched in the microbiome of centenarians.</title>
        <authorList>
            <person name="Sato Y."/>
            <person name="Atarashi K."/>
            <person name="Plichta R.D."/>
            <person name="Arai Y."/>
            <person name="Sasajima S."/>
            <person name="Kearney M.S."/>
            <person name="Suda W."/>
            <person name="Takeshita K."/>
            <person name="Sasaki T."/>
            <person name="Okamoto S."/>
            <person name="Skelly N.A."/>
            <person name="Okamura Y."/>
            <person name="Vlamakis H."/>
            <person name="Li Y."/>
            <person name="Tanoue T."/>
            <person name="Takei H."/>
            <person name="Nittono H."/>
            <person name="Narushima S."/>
            <person name="Irie J."/>
            <person name="Itoh H."/>
            <person name="Moriya K."/>
            <person name="Sugiura Y."/>
            <person name="Suematsu M."/>
            <person name="Moritoki N."/>
            <person name="Shibata S."/>
            <person name="Littman R.D."/>
            <person name="Fischbach A.M."/>
            <person name="Uwamino Y."/>
            <person name="Inoue T."/>
            <person name="Honda A."/>
            <person name="Hattori M."/>
            <person name="Murai T."/>
            <person name="Xavier J.R."/>
            <person name="Hirose N."/>
            <person name="Honda K."/>
        </authorList>
    </citation>
    <scope>NUCLEOTIDE SEQUENCE</scope>
    <source>
        <strain evidence="3">CE91-St55</strain>
    </source>
</reference>
<protein>
    <recommendedName>
        <fullName evidence="5">DUF364 domain-containing protein</fullName>
    </recommendedName>
</protein>
<dbReference type="InterPro" id="IPR025251">
    <property type="entry name" value="DUF4213"/>
</dbReference>
<proteinExistence type="predicted"/>
<evidence type="ECO:0000259" key="2">
    <source>
        <dbReference type="Pfam" id="PF13938"/>
    </source>
</evidence>
<name>A0AA37JQK8_9FIRM</name>
<evidence type="ECO:0000313" key="3">
    <source>
        <dbReference type="EMBL" id="GKH02895.1"/>
    </source>
</evidence>
<evidence type="ECO:0008006" key="5">
    <source>
        <dbReference type="Google" id="ProtNLM"/>
    </source>
</evidence>
<organism evidence="3 4">
    <name type="scientific">Hungatella hathewayi</name>
    <dbReference type="NCBI Taxonomy" id="154046"/>
    <lineage>
        <taxon>Bacteria</taxon>
        <taxon>Bacillati</taxon>
        <taxon>Bacillota</taxon>
        <taxon>Clostridia</taxon>
        <taxon>Lachnospirales</taxon>
        <taxon>Lachnospiraceae</taxon>
        <taxon>Hungatella</taxon>
    </lineage>
</organism>
<dbReference type="SUPFAM" id="SSF159713">
    <property type="entry name" value="Dhaf3308-like"/>
    <property type="match status" value="1"/>
</dbReference>
<feature type="domain" description="DUF4213" evidence="2">
    <location>
        <begin position="6"/>
        <end position="89"/>
    </location>
</feature>
<dbReference type="Pfam" id="PF13938">
    <property type="entry name" value="DUF4213"/>
    <property type="match status" value="1"/>
</dbReference>
<comment type="caution">
    <text evidence="3">The sequence shown here is derived from an EMBL/GenBank/DDBJ whole genome shotgun (WGS) entry which is preliminary data.</text>
</comment>
<dbReference type="Proteomes" id="UP001055091">
    <property type="component" value="Unassembled WGS sequence"/>
</dbReference>
<dbReference type="Gene3D" id="3.40.50.11590">
    <property type="match status" value="1"/>
</dbReference>
<dbReference type="Gene3D" id="3.30.390.100">
    <property type="match status" value="1"/>
</dbReference>
<dbReference type="EMBL" id="BQNJ01000002">
    <property type="protein sequence ID" value="GKH02895.1"/>
    <property type="molecule type" value="Genomic_DNA"/>
</dbReference>
<feature type="domain" description="Putative heavy-metal chelation" evidence="1">
    <location>
        <begin position="121"/>
        <end position="238"/>
    </location>
</feature>
<gene>
    <name evidence="3" type="ORF">CE91St55_48760</name>
</gene>
<dbReference type="Pfam" id="PF04016">
    <property type="entry name" value="DUF364"/>
    <property type="match status" value="1"/>
</dbReference>